<feature type="region of interest" description="Disordered" evidence="1">
    <location>
        <begin position="45"/>
        <end position="80"/>
    </location>
</feature>
<protein>
    <submittedName>
        <fullName evidence="2">Uncharacterized protein</fullName>
    </submittedName>
</protein>
<gene>
    <name evidence="2" type="ORF">C442_10681</name>
</gene>
<feature type="compositionally biased region" description="Basic and acidic residues" evidence="1">
    <location>
        <begin position="66"/>
        <end position="75"/>
    </location>
</feature>
<dbReference type="AlphaFoldDB" id="M0KIW4"/>
<dbReference type="PATRIC" id="fig|1227452.3.peg.2133"/>
<accession>M0KIW4</accession>
<dbReference type="EMBL" id="AOLW01000019">
    <property type="protein sequence ID" value="EMA21076.1"/>
    <property type="molecule type" value="Genomic_DNA"/>
</dbReference>
<organism evidence="2 3">
    <name type="scientific">Haloarcula amylolytica JCM 13557</name>
    <dbReference type="NCBI Taxonomy" id="1227452"/>
    <lineage>
        <taxon>Archaea</taxon>
        <taxon>Methanobacteriati</taxon>
        <taxon>Methanobacteriota</taxon>
        <taxon>Stenosarchaea group</taxon>
        <taxon>Halobacteria</taxon>
        <taxon>Halobacteriales</taxon>
        <taxon>Haloarculaceae</taxon>
        <taxon>Haloarcula</taxon>
    </lineage>
</organism>
<keyword evidence="3" id="KW-1185">Reference proteome</keyword>
<evidence type="ECO:0000256" key="1">
    <source>
        <dbReference type="SAM" id="MobiDB-lite"/>
    </source>
</evidence>
<evidence type="ECO:0000313" key="3">
    <source>
        <dbReference type="Proteomes" id="UP000011623"/>
    </source>
</evidence>
<dbReference type="Proteomes" id="UP000011623">
    <property type="component" value="Unassembled WGS sequence"/>
</dbReference>
<reference evidence="2 3" key="1">
    <citation type="journal article" date="2014" name="PLoS Genet.">
        <title>Phylogenetically driven sequencing of extremely halophilic archaea reveals strategies for static and dynamic osmo-response.</title>
        <authorList>
            <person name="Becker E.A."/>
            <person name="Seitzer P.M."/>
            <person name="Tritt A."/>
            <person name="Larsen D."/>
            <person name="Krusor M."/>
            <person name="Yao A.I."/>
            <person name="Wu D."/>
            <person name="Madern D."/>
            <person name="Eisen J.A."/>
            <person name="Darling A.E."/>
            <person name="Facciotti M.T."/>
        </authorList>
    </citation>
    <scope>NUCLEOTIDE SEQUENCE [LARGE SCALE GENOMIC DNA]</scope>
    <source>
        <strain evidence="2 3">JCM 13557</strain>
    </source>
</reference>
<feature type="compositionally biased region" description="Low complexity" evidence="1">
    <location>
        <begin position="45"/>
        <end position="64"/>
    </location>
</feature>
<sequence length="180" mass="19472">MPWRDLDGTRYFPSVGAIPAVSSKIARTAVLGFVVLTAGCFGAPSPESPASSETATTGASPTGTVEFHDGPKDPPARPTTLNEFSAREFVYEYQYRSVYNGLWQGEHTEMSLDCRVDNVTERSWGYDVVITCTGSSTTDPPADSTATDGPISDYFTQSYRYSVSADGLSRESVENRDPVS</sequence>
<name>M0KIW4_9EURY</name>
<comment type="caution">
    <text evidence="2">The sequence shown here is derived from an EMBL/GenBank/DDBJ whole genome shotgun (WGS) entry which is preliminary data.</text>
</comment>
<evidence type="ECO:0000313" key="2">
    <source>
        <dbReference type="EMBL" id="EMA21076.1"/>
    </source>
</evidence>
<proteinExistence type="predicted"/>